<dbReference type="STRING" id="452471.Aasi_1611"/>
<protein>
    <submittedName>
        <fullName evidence="1">Uncharacterized protein</fullName>
    </submittedName>
</protein>
<organism evidence="1 2">
    <name type="scientific">Amoebophilus asiaticus (strain 5a2)</name>
    <dbReference type="NCBI Taxonomy" id="452471"/>
    <lineage>
        <taxon>Bacteria</taxon>
        <taxon>Pseudomonadati</taxon>
        <taxon>Bacteroidota</taxon>
        <taxon>Cytophagia</taxon>
        <taxon>Cytophagales</taxon>
        <taxon>Amoebophilaceae</taxon>
        <taxon>Candidatus Amoebophilus</taxon>
    </lineage>
</organism>
<dbReference type="AlphaFoldDB" id="C3L4K8"/>
<reference evidence="1 2" key="1">
    <citation type="journal article" date="2010" name="J. Bacteriol.">
        <title>The genome of the amoeba symbiont 'Candidatus Amoebophilus asiaticus' reveals common mechanisms for host cell interaction among amoeba-associated bacteria.</title>
        <authorList>
            <person name="Schmitz-Esser S."/>
            <person name="Tischler P."/>
            <person name="Arnold R."/>
            <person name="Montanaro J."/>
            <person name="Wagner M."/>
            <person name="Rattei T."/>
            <person name="Horn M."/>
        </authorList>
    </citation>
    <scope>NUCLEOTIDE SEQUENCE [LARGE SCALE GENOMIC DNA]</scope>
    <source>
        <strain evidence="1 2">5a2</strain>
    </source>
</reference>
<sequence length="254" mass="30052">MGVLFSLLSTVACKEDEYADIKFNSHLDRKIFLNYCGEKAMRSEGEKKKKYLKLYFRALPRDFETLFKTIESNCHKNIFYDTHTGVFGNYLSPRNPWGKFYPKYKSVKTEAEVPKEKISKKSKRYLDSLKIKDIRKADILWFRVQKALTEIIPDSIYYEKIISFLIGGFGGPVSIEEFRLVNEELLVDFLERKTDDEIAGFWFFYYNQLPHPVLLEIEDDFYKELEKNNPRMAKLMQKAYEAVLESWEGESVTR</sequence>
<proteinExistence type="predicted"/>
<dbReference type="EMBL" id="CP001102">
    <property type="protein sequence ID" value="ACP20926.1"/>
    <property type="molecule type" value="Genomic_DNA"/>
</dbReference>
<dbReference type="HOGENOM" id="CLU_1092549_0_0_10"/>
<evidence type="ECO:0000313" key="1">
    <source>
        <dbReference type="EMBL" id="ACP20926.1"/>
    </source>
</evidence>
<dbReference type="KEGG" id="aas:Aasi_1611"/>
<gene>
    <name evidence="1" type="ordered locus">Aasi_1611</name>
</gene>
<name>C3L4K8_AMOA5</name>
<dbReference type="Proteomes" id="UP000001227">
    <property type="component" value="Chromosome"/>
</dbReference>
<keyword evidence="2" id="KW-1185">Reference proteome</keyword>
<evidence type="ECO:0000313" key="2">
    <source>
        <dbReference type="Proteomes" id="UP000001227"/>
    </source>
</evidence>
<accession>C3L4K8</accession>